<dbReference type="EMBL" id="KN818243">
    <property type="protein sequence ID" value="KIL65271.1"/>
    <property type="molecule type" value="Genomic_DNA"/>
</dbReference>
<reference evidence="1 2" key="1">
    <citation type="submission" date="2014-04" db="EMBL/GenBank/DDBJ databases">
        <title>Evolutionary Origins and Diversification of the Mycorrhizal Mutualists.</title>
        <authorList>
            <consortium name="DOE Joint Genome Institute"/>
            <consortium name="Mycorrhizal Genomics Consortium"/>
            <person name="Kohler A."/>
            <person name="Kuo A."/>
            <person name="Nagy L.G."/>
            <person name="Floudas D."/>
            <person name="Copeland A."/>
            <person name="Barry K.W."/>
            <person name="Cichocki N."/>
            <person name="Veneault-Fourrey C."/>
            <person name="LaButti K."/>
            <person name="Lindquist E.A."/>
            <person name="Lipzen A."/>
            <person name="Lundell T."/>
            <person name="Morin E."/>
            <person name="Murat C."/>
            <person name="Riley R."/>
            <person name="Ohm R."/>
            <person name="Sun H."/>
            <person name="Tunlid A."/>
            <person name="Henrissat B."/>
            <person name="Grigoriev I.V."/>
            <person name="Hibbett D.S."/>
            <person name="Martin F."/>
        </authorList>
    </citation>
    <scope>NUCLEOTIDE SEQUENCE [LARGE SCALE GENOMIC DNA]</scope>
    <source>
        <strain evidence="1 2">Koide BX008</strain>
    </source>
</reference>
<evidence type="ECO:0000313" key="2">
    <source>
        <dbReference type="Proteomes" id="UP000054549"/>
    </source>
</evidence>
<dbReference type="InParanoid" id="A0A0C2X7J1"/>
<keyword evidence="2" id="KW-1185">Reference proteome</keyword>
<accession>A0A0C2X7J1</accession>
<dbReference type="AlphaFoldDB" id="A0A0C2X7J1"/>
<protein>
    <submittedName>
        <fullName evidence="1">Uncharacterized protein</fullName>
    </submittedName>
</protein>
<dbReference type="Proteomes" id="UP000054549">
    <property type="component" value="Unassembled WGS sequence"/>
</dbReference>
<organism evidence="1 2">
    <name type="scientific">Amanita muscaria (strain Koide BX008)</name>
    <dbReference type="NCBI Taxonomy" id="946122"/>
    <lineage>
        <taxon>Eukaryota</taxon>
        <taxon>Fungi</taxon>
        <taxon>Dikarya</taxon>
        <taxon>Basidiomycota</taxon>
        <taxon>Agaricomycotina</taxon>
        <taxon>Agaricomycetes</taxon>
        <taxon>Agaricomycetidae</taxon>
        <taxon>Agaricales</taxon>
        <taxon>Pluteineae</taxon>
        <taxon>Amanitaceae</taxon>
        <taxon>Amanita</taxon>
    </lineage>
</organism>
<name>A0A0C2X7J1_AMAMK</name>
<gene>
    <name evidence="1" type="ORF">M378DRAFT_198076</name>
</gene>
<dbReference type="HOGENOM" id="CLU_2170416_0_0_1"/>
<proteinExistence type="predicted"/>
<evidence type="ECO:0000313" key="1">
    <source>
        <dbReference type="EMBL" id="KIL65271.1"/>
    </source>
</evidence>
<sequence length="110" mass="12448">MSPIKLHLVGLGVKNSYVTANTAEAPTLIAIRTGLSKEKGWDPLLCNLNQIYIMMWDVQGPASLWDLFHFRNFAELTGFSQSMEEKKKLCDKACDEYGVAFRTEGEEFQN</sequence>